<comment type="subcellular location">
    <subcellularLocation>
        <location evidence="1">Membrane</location>
        <topology evidence="1">Multi-pass membrane protein</topology>
    </subcellularLocation>
</comment>
<dbReference type="EMBL" id="KB308542">
    <property type="protein sequence ID" value="ELT97529.1"/>
    <property type="molecule type" value="Genomic_DNA"/>
</dbReference>
<keyword evidence="3 8" id="KW-0812">Transmembrane</keyword>
<evidence type="ECO:0000313" key="13">
    <source>
        <dbReference type="EnsemblMetazoa" id="CapteP120255"/>
    </source>
</evidence>
<dbReference type="InterPro" id="IPR057366">
    <property type="entry name" value="TRPM-like"/>
</dbReference>
<feature type="transmembrane region" description="Helical" evidence="8">
    <location>
        <begin position="770"/>
        <end position="789"/>
    </location>
</feature>
<keyword evidence="4 8" id="KW-1133">Transmembrane helix</keyword>
<dbReference type="EnsemblMetazoa" id="CapteT120255">
    <property type="protein sequence ID" value="CapteP120255"/>
    <property type="gene ID" value="CapteG120255"/>
</dbReference>
<evidence type="ECO:0000256" key="5">
    <source>
        <dbReference type="ARBA" id="ARBA00023065"/>
    </source>
</evidence>
<dbReference type="InterPro" id="IPR041491">
    <property type="entry name" value="TRPM_SLOG"/>
</dbReference>
<feature type="non-terminal residue" evidence="12">
    <location>
        <position position="1"/>
    </location>
</feature>
<dbReference type="GO" id="GO:0005261">
    <property type="term" value="F:monoatomic cation channel activity"/>
    <property type="evidence" value="ECO:0007669"/>
    <property type="project" value="UniProtKB-ARBA"/>
</dbReference>
<dbReference type="Pfam" id="PF16519">
    <property type="entry name" value="TRPM_tetra"/>
    <property type="match status" value="1"/>
</dbReference>
<evidence type="ECO:0000259" key="10">
    <source>
        <dbReference type="Pfam" id="PF18139"/>
    </source>
</evidence>
<proteinExistence type="predicted"/>
<reference evidence="14" key="1">
    <citation type="submission" date="2012-12" db="EMBL/GenBank/DDBJ databases">
        <authorList>
            <person name="Hellsten U."/>
            <person name="Grimwood J."/>
            <person name="Chapman J.A."/>
            <person name="Shapiro H."/>
            <person name="Aerts A."/>
            <person name="Otillar R.P."/>
            <person name="Terry A.Y."/>
            <person name="Boore J.L."/>
            <person name="Simakov O."/>
            <person name="Marletaz F."/>
            <person name="Cho S.-J."/>
            <person name="Edsinger-Gonzales E."/>
            <person name="Havlak P."/>
            <person name="Kuo D.-H."/>
            <person name="Larsson T."/>
            <person name="Lv J."/>
            <person name="Arendt D."/>
            <person name="Savage R."/>
            <person name="Osoegawa K."/>
            <person name="de Jong P."/>
            <person name="Lindberg D.R."/>
            <person name="Seaver E.C."/>
            <person name="Weisblat D.A."/>
            <person name="Putnam N.H."/>
            <person name="Grigoriev I.V."/>
            <person name="Rokhsar D.S."/>
        </authorList>
    </citation>
    <scope>NUCLEOTIDE SEQUENCE</scope>
    <source>
        <strain evidence="14">I ESC-2004</strain>
    </source>
</reference>
<feature type="transmembrane region" description="Helical" evidence="8">
    <location>
        <begin position="972"/>
        <end position="997"/>
    </location>
</feature>
<evidence type="ECO:0000313" key="12">
    <source>
        <dbReference type="EMBL" id="ELT97529.1"/>
    </source>
</evidence>
<dbReference type="EMBL" id="AMQN01010869">
    <property type="status" value="NOT_ANNOTATED_CDS"/>
    <property type="molecule type" value="Genomic_DNA"/>
</dbReference>
<name>R7TUY3_CAPTE</name>
<feature type="domain" description="TRPM-like" evidence="11">
    <location>
        <begin position="368"/>
        <end position="646"/>
    </location>
</feature>
<dbReference type="PANTHER" id="PTHR13800">
    <property type="entry name" value="TRANSIENT RECEPTOR POTENTIAL CATION CHANNEL, SUBFAMILY M, MEMBER 6"/>
    <property type="match status" value="1"/>
</dbReference>
<evidence type="ECO:0000256" key="4">
    <source>
        <dbReference type="ARBA" id="ARBA00022989"/>
    </source>
</evidence>
<evidence type="ECO:0000313" key="14">
    <source>
        <dbReference type="Proteomes" id="UP000014760"/>
    </source>
</evidence>
<gene>
    <name evidence="12" type="ORF">CAPTEDRAFT_120255</name>
</gene>
<dbReference type="InterPro" id="IPR050927">
    <property type="entry name" value="TRPM"/>
</dbReference>
<keyword evidence="5" id="KW-0406">Ion transport</keyword>
<protein>
    <recommendedName>
        <fullName evidence="15">TRPM SLOG domain-containing protein</fullName>
    </recommendedName>
</protein>
<accession>R7TUY3</accession>
<dbReference type="Proteomes" id="UP000014760">
    <property type="component" value="Unassembled WGS sequence"/>
</dbReference>
<evidence type="ECO:0000256" key="1">
    <source>
        <dbReference type="ARBA" id="ARBA00004141"/>
    </source>
</evidence>
<dbReference type="Gene3D" id="1.20.5.1010">
    <property type="entry name" value="TRPM, tetramerisation domain"/>
    <property type="match status" value="1"/>
</dbReference>
<dbReference type="FunCoup" id="R7TUY3">
    <property type="interactions" value="260"/>
</dbReference>
<keyword evidence="2" id="KW-0813">Transport</keyword>
<feature type="transmembrane region" description="Helical" evidence="8">
    <location>
        <begin position="796"/>
        <end position="812"/>
    </location>
</feature>
<evidence type="ECO:0000256" key="6">
    <source>
        <dbReference type="ARBA" id="ARBA00023136"/>
    </source>
</evidence>
<reference evidence="13" key="3">
    <citation type="submission" date="2015-06" db="UniProtKB">
        <authorList>
            <consortium name="EnsemblMetazoa"/>
        </authorList>
    </citation>
    <scope>IDENTIFICATION</scope>
</reference>
<dbReference type="GO" id="GO:0051262">
    <property type="term" value="P:protein tetramerization"/>
    <property type="evidence" value="ECO:0007669"/>
    <property type="project" value="InterPro"/>
</dbReference>
<evidence type="ECO:0000256" key="2">
    <source>
        <dbReference type="ARBA" id="ARBA00022448"/>
    </source>
</evidence>
<dbReference type="STRING" id="283909.R7TUY3"/>
<dbReference type="AlphaFoldDB" id="R7TUY3"/>
<feature type="non-terminal residue" evidence="12">
    <location>
        <position position="1152"/>
    </location>
</feature>
<dbReference type="GO" id="GO:0005886">
    <property type="term" value="C:plasma membrane"/>
    <property type="evidence" value="ECO:0007669"/>
    <property type="project" value="TreeGrafter"/>
</dbReference>
<dbReference type="EMBL" id="AMQN01010870">
    <property type="status" value="NOT_ANNOTATED_CDS"/>
    <property type="molecule type" value="Genomic_DNA"/>
</dbReference>
<evidence type="ECO:0000256" key="7">
    <source>
        <dbReference type="ARBA" id="ARBA00023303"/>
    </source>
</evidence>
<dbReference type="InterPro" id="IPR037162">
    <property type="entry name" value="TRPM_tetra_sf"/>
</dbReference>
<keyword evidence="7" id="KW-0407">Ion channel</keyword>
<feature type="domain" description="TRPM tetramerisation" evidence="9">
    <location>
        <begin position="1097"/>
        <end position="1151"/>
    </location>
</feature>
<feature type="domain" description="TRPM SLOG" evidence="10">
    <location>
        <begin position="46"/>
        <end position="314"/>
    </location>
</feature>
<dbReference type="Pfam" id="PF25508">
    <property type="entry name" value="TRPM2"/>
    <property type="match status" value="1"/>
</dbReference>
<evidence type="ECO:0000256" key="3">
    <source>
        <dbReference type="ARBA" id="ARBA00022692"/>
    </source>
</evidence>
<keyword evidence="14" id="KW-1185">Reference proteome</keyword>
<feature type="transmembrane region" description="Helical" evidence="8">
    <location>
        <begin position="667"/>
        <end position="687"/>
    </location>
</feature>
<evidence type="ECO:0000256" key="8">
    <source>
        <dbReference type="SAM" id="Phobius"/>
    </source>
</evidence>
<sequence length="1152" mass="131398">RNDHLLSSNSTLGLSLRWSVEFHTEASPTDAFGTIEFQGGPHPNKAQYVRVAHDTRPQELLQLLQSQWGLELPKLVISVQGGIANFEMQPKLKRVFRKGLLRAAKTTGAWIISGGTNTGVMKHVGDALGDTLVQSRNNIITIGIAPWGVVHNRVALIGRDVMVPYHAVASPKSNNVVLNSNHSYFILVDNGTVGKFGCEIILRRSLEKFVSQQKITMRSGHVGYSTPVVSLVLEGGSNTIRMALECVTDNPPVPIVICDGSGRAADLIAFTHKYAQDDGTMPQGLRDQLIATIEKTFQYSRQQAESVFIELMLCVKKRELITVFRMGEADQDIDLPILTALLKGQNAKAPDQLSLALSWNRADIARSHIFVYGQEWPEGALEQAMLDALIGDRVEFVQLLLENGVDIYKWLTISRLEDLYNLKQDSASTLRYLIRENVKVRRQGDRDALDIQFLFISQHIPPDYRYTLYDIGQVMEKLMGGAYRASYCRRKFRAKYNAIMKRGQHSISHLVTEVPIPMASEIPLDEQGFQYPFSELMVWAVLLRRQKLAIFLWKHGEEALSKALVACKLLKSMAHEAEQDDLEIDVSQELRAYAREFSSLAVDLLQHCYEVDDDLTEQLLTYELPNWSNQTCLSLAVSASHRDFLANTCCQILLTDMWMGGLRMRKYTSLKVILGIFIMPTILFLEFKSKEELQLMPQTVEEHLEELEDSDSDSGSSAETLPRFDVRPLTNGEMFNRGFISANAFTSPKKSPLRLGKKIYEFYTAPITKFWMHTIAFIIFLSCFTYVVLVKTPVHPTLLEWLVISYVIGLTMEKFREVRYMLTCLCYVIIAMVAESECGDCRIIAIAMLHFAESFLLHVGRFPARCVNTRDAIYHMKPIFALDVYELQPRCMTVNLFSVKDMLSFIVILLIMLMAFGVLRQSISFPDEEPSWYLARDIFLKPYFMLYGEVYAGEIECSDEPDAEFKCVTGHWVVPAVMAIYLIVCNILLINLLIAVFNNTFLHVNSMSTQVWKFQRYSLVIEYELRPILPPPLILLCHIYLLIKYICRRCKQQSEYSDNGLKLFVTDECRERLHDFEEECLEDYFRNKDSVFQASAEERVRVTTDRVENLSLRLDDMNQKESSMKQVLLSMDHRMARLEEAILLSAQSLTAL</sequence>
<dbReference type="OrthoDB" id="301415at2759"/>
<dbReference type="OMA" id="YFPAEDQ"/>
<evidence type="ECO:0000259" key="9">
    <source>
        <dbReference type="Pfam" id="PF16519"/>
    </source>
</evidence>
<evidence type="ECO:0000259" key="11">
    <source>
        <dbReference type="Pfam" id="PF25508"/>
    </source>
</evidence>
<reference evidence="12 14" key="2">
    <citation type="journal article" date="2013" name="Nature">
        <title>Insights into bilaterian evolution from three spiralian genomes.</title>
        <authorList>
            <person name="Simakov O."/>
            <person name="Marletaz F."/>
            <person name="Cho S.J."/>
            <person name="Edsinger-Gonzales E."/>
            <person name="Havlak P."/>
            <person name="Hellsten U."/>
            <person name="Kuo D.H."/>
            <person name="Larsson T."/>
            <person name="Lv J."/>
            <person name="Arendt D."/>
            <person name="Savage R."/>
            <person name="Osoegawa K."/>
            <person name="de Jong P."/>
            <person name="Grimwood J."/>
            <person name="Chapman J.A."/>
            <person name="Shapiro H."/>
            <person name="Aerts A."/>
            <person name="Otillar R.P."/>
            <person name="Terry A.Y."/>
            <person name="Boore J.L."/>
            <person name="Grigoriev I.V."/>
            <person name="Lindberg D.R."/>
            <person name="Seaver E.C."/>
            <person name="Weisblat D.A."/>
            <person name="Putnam N.H."/>
            <person name="Rokhsar D.S."/>
        </authorList>
    </citation>
    <scope>NUCLEOTIDE SEQUENCE</scope>
    <source>
        <strain evidence="12 14">I ESC-2004</strain>
    </source>
</reference>
<feature type="transmembrane region" description="Helical" evidence="8">
    <location>
        <begin position="902"/>
        <end position="919"/>
    </location>
</feature>
<dbReference type="GO" id="GO:0030001">
    <property type="term" value="P:metal ion transport"/>
    <property type="evidence" value="ECO:0007669"/>
    <property type="project" value="TreeGrafter"/>
</dbReference>
<dbReference type="Pfam" id="PF18139">
    <property type="entry name" value="LSDAT_euk"/>
    <property type="match status" value="1"/>
</dbReference>
<dbReference type="InterPro" id="IPR032415">
    <property type="entry name" value="TRPM_tetra"/>
</dbReference>
<dbReference type="PANTHER" id="PTHR13800:SF1">
    <property type="entry name" value="TRANSIENT RECEPTOR POTENTIAL CATION CHANNEL TRPM"/>
    <property type="match status" value="1"/>
</dbReference>
<keyword evidence="6 8" id="KW-0472">Membrane</keyword>
<evidence type="ECO:0008006" key="15">
    <source>
        <dbReference type="Google" id="ProtNLM"/>
    </source>
</evidence>
<organism evidence="12">
    <name type="scientific">Capitella teleta</name>
    <name type="common">Polychaete worm</name>
    <dbReference type="NCBI Taxonomy" id="283909"/>
    <lineage>
        <taxon>Eukaryota</taxon>
        <taxon>Metazoa</taxon>
        <taxon>Spiralia</taxon>
        <taxon>Lophotrochozoa</taxon>
        <taxon>Annelida</taxon>
        <taxon>Polychaeta</taxon>
        <taxon>Sedentaria</taxon>
        <taxon>Scolecida</taxon>
        <taxon>Capitellidae</taxon>
        <taxon>Capitella</taxon>
    </lineage>
</organism>
<dbReference type="HOGENOM" id="CLU_001390_4_1_1"/>